<name>A0A254TFG8_9BURK</name>
<dbReference type="Gene3D" id="1.10.10.1100">
    <property type="entry name" value="BFD-like [2Fe-2S]-binding domain"/>
    <property type="match status" value="1"/>
</dbReference>
<evidence type="ECO:0000313" key="4">
    <source>
        <dbReference type="Proteomes" id="UP000197535"/>
    </source>
</evidence>
<organism evidence="3 4">
    <name type="scientific">Noviherbaspirillum denitrificans</name>
    <dbReference type="NCBI Taxonomy" id="1968433"/>
    <lineage>
        <taxon>Bacteria</taxon>
        <taxon>Pseudomonadati</taxon>
        <taxon>Pseudomonadota</taxon>
        <taxon>Betaproteobacteria</taxon>
        <taxon>Burkholderiales</taxon>
        <taxon>Oxalobacteraceae</taxon>
        <taxon>Noviherbaspirillum</taxon>
    </lineage>
</organism>
<evidence type="ECO:0000256" key="1">
    <source>
        <dbReference type="ARBA" id="ARBA00023002"/>
    </source>
</evidence>
<evidence type="ECO:0000259" key="2">
    <source>
        <dbReference type="Pfam" id="PF07992"/>
    </source>
</evidence>
<dbReference type="OrthoDB" id="9801699at2"/>
<dbReference type="EMBL" id="LSTO01000001">
    <property type="protein sequence ID" value="OWW21386.1"/>
    <property type="molecule type" value="Genomic_DNA"/>
</dbReference>
<dbReference type="Pfam" id="PF07992">
    <property type="entry name" value="Pyr_redox_2"/>
    <property type="match status" value="1"/>
</dbReference>
<dbReference type="Proteomes" id="UP000197535">
    <property type="component" value="Unassembled WGS sequence"/>
</dbReference>
<dbReference type="InterPro" id="IPR036188">
    <property type="entry name" value="FAD/NAD-bd_sf"/>
</dbReference>
<dbReference type="InterPro" id="IPR017224">
    <property type="entry name" value="Opine_Oxase_asu/HCN_bsu"/>
</dbReference>
<dbReference type="PRINTS" id="PR00469">
    <property type="entry name" value="PNDRDTASEII"/>
</dbReference>
<dbReference type="InterPro" id="IPR051691">
    <property type="entry name" value="Metab_Enz_Cyan_OpOx_G3PDH"/>
</dbReference>
<dbReference type="SUPFAM" id="SSF51905">
    <property type="entry name" value="FAD/NAD(P)-binding domain"/>
    <property type="match status" value="1"/>
</dbReference>
<feature type="domain" description="FAD/NAD(P)-binding" evidence="2">
    <location>
        <begin position="6"/>
        <end position="285"/>
    </location>
</feature>
<dbReference type="Gene3D" id="3.50.50.60">
    <property type="entry name" value="FAD/NAD(P)-binding domain"/>
    <property type="match status" value="2"/>
</dbReference>
<keyword evidence="1" id="KW-0560">Oxidoreductase</keyword>
<proteinExistence type="predicted"/>
<comment type="caution">
    <text evidence="3">The sequence shown here is derived from an EMBL/GenBank/DDBJ whole genome shotgun (WGS) entry which is preliminary data.</text>
</comment>
<dbReference type="InterPro" id="IPR041854">
    <property type="entry name" value="BFD-like_2Fe2S-bd_dom_sf"/>
</dbReference>
<dbReference type="RefSeq" id="WP_088708244.1">
    <property type="nucleotide sequence ID" value="NZ_LSTO01000001.1"/>
</dbReference>
<accession>A0A254TFG8</accession>
<keyword evidence="4" id="KW-1185">Reference proteome</keyword>
<dbReference type="AlphaFoldDB" id="A0A254TFG8"/>
<reference evidence="3 4" key="1">
    <citation type="submission" date="2016-02" db="EMBL/GenBank/DDBJ databases">
        <authorList>
            <person name="Wen L."/>
            <person name="He K."/>
            <person name="Yang H."/>
        </authorList>
    </citation>
    <scope>NUCLEOTIDE SEQUENCE [LARGE SCALE GENOMIC DNA]</scope>
    <source>
        <strain evidence="3 4">TSA40</strain>
    </source>
</reference>
<dbReference type="GO" id="GO:0016491">
    <property type="term" value="F:oxidoreductase activity"/>
    <property type="evidence" value="ECO:0007669"/>
    <property type="project" value="UniProtKB-KW"/>
</dbReference>
<dbReference type="PRINTS" id="PR00368">
    <property type="entry name" value="FADPNR"/>
</dbReference>
<sequence>MNRAVDVLVVGAGPAGLSAAHAAACSGARVGVIDDNPHAGGQIWRGGPEAHTDARSLWAALRSMDNVTMFQQCRVVMPLDERMLLAESGGQPLHFRYGSLILATGARERLLPFPGWTLPGVTGAGGLQALAKGGYPVGEKRVVVAGSGPLLLAVAATLLEKGARVQAIVEQAPQYKLAQFALSLFATPAKLRQAIQLKARLRNIAYWTNSYPVEACGNARLESVRVRRGNDLVDIPCDALACGFGLLPNTELASAFGCALDQGAVAVDAHQSTSAPHVFSAGESTGVGGVGLARIEGRIAGLAATGKLAEAEKLFGERARWQAFARRLAHAFALRPELRSLCKPDTLVCRCEDVPHAELAMQTSWRSAKLHTRCGMGPCQGRVCGGATGFLYGWTPDSSRTPAVPARISSLISAGDSGQSVVARR</sequence>
<gene>
    <name evidence="3" type="ORF">AYR66_19770</name>
</gene>
<dbReference type="InterPro" id="IPR023753">
    <property type="entry name" value="FAD/NAD-binding_dom"/>
</dbReference>
<evidence type="ECO:0000313" key="3">
    <source>
        <dbReference type="EMBL" id="OWW21386.1"/>
    </source>
</evidence>
<dbReference type="PANTHER" id="PTHR42949:SF3">
    <property type="entry name" value="ANAEROBIC GLYCEROL-3-PHOSPHATE DEHYDROGENASE SUBUNIT B"/>
    <property type="match status" value="1"/>
</dbReference>
<dbReference type="PANTHER" id="PTHR42949">
    <property type="entry name" value="ANAEROBIC GLYCEROL-3-PHOSPHATE DEHYDROGENASE SUBUNIT B"/>
    <property type="match status" value="1"/>
</dbReference>
<protein>
    <submittedName>
        <fullName evidence="3">FAD/NAD(P)-binding oxidoreductase</fullName>
    </submittedName>
</protein>
<dbReference type="PIRSF" id="PIRSF037495">
    <property type="entry name" value="Opine_OX_OoxA/HcnB"/>
    <property type="match status" value="1"/>
</dbReference>